<evidence type="ECO:0000259" key="6">
    <source>
        <dbReference type="PROSITE" id="PS51352"/>
    </source>
</evidence>
<reference evidence="7 8" key="1">
    <citation type="submission" date="2019-01" db="EMBL/GenBank/DDBJ databases">
        <authorList>
            <person name="Brito A."/>
        </authorList>
    </citation>
    <scope>NUCLEOTIDE SEQUENCE [LARGE SCALE GENOMIC DNA]</scope>
    <source>
        <strain evidence="7">1</strain>
    </source>
</reference>
<dbReference type="CDD" id="cd00340">
    <property type="entry name" value="GSH_Peroxidase"/>
    <property type="match status" value="1"/>
</dbReference>
<gene>
    <name evidence="7" type="primary">gpx</name>
    <name evidence="7" type="ORF">H1P_930025</name>
</gene>
<sequence length="161" mass="17297">MSTNVSDIAVKTIDGADKKLADYAGKVLLIVNVASQCGYTPQYSGLEALNKKYGNQGLAVLGFPCNDFGAQEPGTNSEIAQFGETNYGVTFDLFDKVHAKGGDQHPLYQTLTTAVEPTGDVAWNFEKFLINKQGEVVARYQSGVAPNDSQLISDIEAELAK</sequence>
<evidence type="ECO:0000256" key="2">
    <source>
        <dbReference type="ARBA" id="ARBA00022559"/>
    </source>
</evidence>
<dbReference type="InterPro" id="IPR029759">
    <property type="entry name" value="GPX_AS"/>
</dbReference>
<dbReference type="PRINTS" id="PR01011">
    <property type="entry name" value="GLUTPROXDASE"/>
</dbReference>
<evidence type="ECO:0000313" key="7">
    <source>
        <dbReference type="EMBL" id="VEP18855.1"/>
    </source>
</evidence>
<proteinExistence type="inferred from homology"/>
<keyword evidence="3 5" id="KW-0560">Oxidoreductase</keyword>
<dbReference type="InterPro" id="IPR036249">
    <property type="entry name" value="Thioredoxin-like_sf"/>
</dbReference>
<feature type="domain" description="Thioredoxin" evidence="6">
    <location>
        <begin position="1"/>
        <end position="160"/>
    </location>
</feature>
<dbReference type="RefSeq" id="WP_144868393.1">
    <property type="nucleotide sequence ID" value="NZ_LR213850.1"/>
</dbReference>
<accession>A0A563W5B7</accession>
<evidence type="ECO:0000313" key="8">
    <source>
        <dbReference type="Proteomes" id="UP000320055"/>
    </source>
</evidence>
<comment type="similarity">
    <text evidence="1 5">Belongs to the glutathione peroxidase family.</text>
</comment>
<evidence type="ECO:0000256" key="4">
    <source>
        <dbReference type="PIRSR" id="PIRSR000303-1"/>
    </source>
</evidence>
<dbReference type="SUPFAM" id="SSF52833">
    <property type="entry name" value="Thioredoxin-like"/>
    <property type="match status" value="1"/>
</dbReference>
<dbReference type="Pfam" id="PF00255">
    <property type="entry name" value="GSHPx"/>
    <property type="match status" value="1"/>
</dbReference>
<dbReference type="InterPro" id="IPR000889">
    <property type="entry name" value="Glutathione_peroxidase"/>
</dbReference>
<dbReference type="PANTHER" id="PTHR11592:SF78">
    <property type="entry name" value="GLUTATHIONE PEROXIDASE"/>
    <property type="match status" value="1"/>
</dbReference>
<dbReference type="PROSITE" id="PS51352">
    <property type="entry name" value="THIOREDOXIN_2"/>
    <property type="match status" value="1"/>
</dbReference>
<dbReference type="AlphaFoldDB" id="A0A563W5B7"/>
<organism evidence="7 8">
    <name type="scientific">Hyella patelloides LEGE 07179</name>
    <dbReference type="NCBI Taxonomy" id="945734"/>
    <lineage>
        <taxon>Bacteria</taxon>
        <taxon>Bacillati</taxon>
        <taxon>Cyanobacteriota</taxon>
        <taxon>Cyanophyceae</taxon>
        <taxon>Pleurocapsales</taxon>
        <taxon>Hyellaceae</taxon>
        <taxon>Hyella</taxon>
    </lineage>
</organism>
<dbReference type="OrthoDB" id="9789406at2"/>
<evidence type="ECO:0000256" key="3">
    <source>
        <dbReference type="ARBA" id="ARBA00023002"/>
    </source>
</evidence>
<evidence type="ECO:0000256" key="1">
    <source>
        <dbReference type="ARBA" id="ARBA00006926"/>
    </source>
</evidence>
<dbReference type="PROSITE" id="PS51355">
    <property type="entry name" value="GLUTATHIONE_PEROXID_3"/>
    <property type="match status" value="1"/>
</dbReference>
<dbReference type="GO" id="GO:0004601">
    <property type="term" value="F:peroxidase activity"/>
    <property type="evidence" value="ECO:0007669"/>
    <property type="project" value="UniProtKB-KW"/>
</dbReference>
<protein>
    <recommendedName>
        <fullName evidence="5">Glutathione peroxidase</fullName>
    </recommendedName>
</protein>
<dbReference type="PANTHER" id="PTHR11592">
    <property type="entry name" value="GLUTATHIONE PEROXIDASE"/>
    <property type="match status" value="1"/>
</dbReference>
<keyword evidence="2 5" id="KW-0575">Peroxidase</keyword>
<feature type="active site" evidence="4">
    <location>
        <position position="37"/>
    </location>
</feature>
<dbReference type="InterPro" id="IPR013766">
    <property type="entry name" value="Thioredoxin_domain"/>
</dbReference>
<keyword evidence="8" id="KW-1185">Reference proteome</keyword>
<dbReference type="GO" id="GO:0034599">
    <property type="term" value="P:cellular response to oxidative stress"/>
    <property type="evidence" value="ECO:0007669"/>
    <property type="project" value="TreeGrafter"/>
</dbReference>
<dbReference type="FunFam" id="3.40.30.10:FF:000010">
    <property type="entry name" value="Glutathione peroxidase"/>
    <property type="match status" value="1"/>
</dbReference>
<evidence type="ECO:0000256" key="5">
    <source>
        <dbReference type="RuleBase" id="RU000499"/>
    </source>
</evidence>
<dbReference type="EMBL" id="CAACVJ010000702">
    <property type="protein sequence ID" value="VEP18855.1"/>
    <property type="molecule type" value="Genomic_DNA"/>
</dbReference>
<name>A0A563W5B7_9CYAN</name>
<dbReference type="PROSITE" id="PS00460">
    <property type="entry name" value="GLUTATHIONE_PEROXID_1"/>
    <property type="match status" value="1"/>
</dbReference>
<dbReference type="Proteomes" id="UP000320055">
    <property type="component" value="Unassembled WGS sequence"/>
</dbReference>
<dbReference type="PIRSF" id="PIRSF000303">
    <property type="entry name" value="Glutathion_perox"/>
    <property type="match status" value="1"/>
</dbReference>
<dbReference type="Gene3D" id="3.40.30.10">
    <property type="entry name" value="Glutaredoxin"/>
    <property type="match status" value="1"/>
</dbReference>